<reference evidence="2" key="1">
    <citation type="submission" date="2023-04" db="EMBL/GenBank/DDBJ databases">
        <title>Phytophthora fragariaefolia NBRC 109709.</title>
        <authorList>
            <person name="Ichikawa N."/>
            <person name="Sato H."/>
            <person name="Tonouchi N."/>
        </authorList>
    </citation>
    <scope>NUCLEOTIDE SEQUENCE</scope>
    <source>
        <strain evidence="2">NBRC 109709</strain>
    </source>
</reference>
<evidence type="ECO:0000313" key="2">
    <source>
        <dbReference type="EMBL" id="GMF30336.1"/>
    </source>
</evidence>
<dbReference type="Proteomes" id="UP001165121">
    <property type="component" value="Unassembled WGS sequence"/>
</dbReference>
<keyword evidence="3" id="KW-1185">Reference proteome</keyword>
<dbReference type="OrthoDB" id="115898at2759"/>
<dbReference type="AlphaFoldDB" id="A0A9W6UDT4"/>
<organism evidence="2 3">
    <name type="scientific">Phytophthora fragariaefolia</name>
    <dbReference type="NCBI Taxonomy" id="1490495"/>
    <lineage>
        <taxon>Eukaryota</taxon>
        <taxon>Sar</taxon>
        <taxon>Stramenopiles</taxon>
        <taxon>Oomycota</taxon>
        <taxon>Peronosporomycetes</taxon>
        <taxon>Peronosporales</taxon>
        <taxon>Peronosporaceae</taxon>
        <taxon>Phytophthora</taxon>
    </lineage>
</organism>
<comment type="caution">
    <text evidence="2">The sequence shown here is derived from an EMBL/GenBank/DDBJ whole genome shotgun (WGS) entry which is preliminary data.</text>
</comment>
<name>A0A9W6UDT4_9STRA</name>
<evidence type="ECO:0000313" key="3">
    <source>
        <dbReference type="Proteomes" id="UP001165121"/>
    </source>
</evidence>
<gene>
    <name evidence="2" type="ORF">Pfra01_000670600</name>
</gene>
<feature type="region of interest" description="Disordered" evidence="1">
    <location>
        <begin position="1"/>
        <end position="55"/>
    </location>
</feature>
<dbReference type="EMBL" id="BSXT01000574">
    <property type="protein sequence ID" value="GMF30336.1"/>
    <property type="molecule type" value="Genomic_DNA"/>
</dbReference>
<proteinExistence type="predicted"/>
<evidence type="ECO:0000256" key="1">
    <source>
        <dbReference type="SAM" id="MobiDB-lite"/>
    </source>
</evidence>
<protein>
    <submittedName>
        <fullName evidence="2">Unnamed protein product</fullName>
    </submittedName>
</protein>
<sequence length="135" mass="14563">MDLARSSGMNGQTLADSEADGAILQSDNDVSCDDEAAELSRENKGGKDKKRKTMGDSFEIGMQSIAEGFQAMAAAMTPAPTSMNMPSNRSVVELMDARFDAMLQRQDEQLAQMQLQNQQLAALIATMQRGNGNRG</sequence>
<accession>A0A9W6UDT4</accession>